<keyword evidence="1" id="KW-0489">Methyltransferase</keyword>
<dbReference type="PANTHER" id="PTHR43712">
    <property type="entry name" value="PUTATIVE (AFU_ORTHOLOGUE AFUA_4G14580)-RELATED"/>
    <property type="match status" value="1"/>
</dbReference>
<dbReference type="Gene3D" id="1.10.10.10">
    <property type="entry name" value="Winged helix-like DNA-binding domain superfamily/Winged helix DNA-binding domain"/>
    <property type="match status" value="1"/>
</dbReference>
<dbReference type="RefSeq" id="XP_073557135.1">
    <property type="nucleotide sequence ID" value="XM_073704303.1"/>
</dbReference>
<keyword evidence="7" id="KW-1185">Reference proteome</keyword>
<gene>
    <name evidence="6" type="ORF">CCMA1212_007126</name>
</gene>
<comment type="caution">
    <text evidence="6">The sequence shown here is derived from an EMBL/GenBank/DDBJ whole genome shotgun (WGS) entry which is preliminary data.</text>
</comment>
<dbReference type="SUPFAM" id="SSF46785">
    <property type="entry name" value="Winged helix' DNA-binding domain"/>
    <property type="match status" value="1"/>
</dbReference>
<sequence>MAKLTVPSLLSSERNGSGSNTDVDKQKLNQLSLSGPTGSMRKEGESDGATKVDSPESRMVVLAETIRVETQKLQAYLESNGIVQPNISVNAPDDFPPLPDEVQKSRQKILLASRELTDIVRGPRETVRYAVWSYLDTLSLQLINSYQIAKLVPLDAPIKLTELQSKTPLEPVNLARALRHAMTNNIFYEPSPGYVGHTANSRILAEDPALQAWIGFNSEDAFPAAGHVLQALKDHPEATSSTYTGFNYAFGTVGEEPMFSTLGKDPARAKRFAQAMHSFSFGEGYEVSYLVDNYDLSEVNERGGIFIDIGGSHGFVSVELAKRWNNMKFIVEDLPKTIETAPQPICDDKAVADRISLRAHDFFQEQPVKGADVYFFRWILHNHSKPYAVTILRNLIPALKPGARVVINDYCIREPGSENSWDEKLLRNMDMIMGALLNAQEREEREFRELFEAADPRFKFKGVQRVDGCKMSVIEAVWDE</sequence>
<dbReference type="PROSITE" id="PS51683">
    <property type="entry name" value="SAM_OMT_II"/>
    <property type="match status" value="1"/>
</dbReference>
<dbReference type="InterPro" id="IPR001077">
    <property type="entry name" value="COMT_C"/>
</dbReference>
<dbReference type="InterPro" id="IPR016461">
    <property type="entry name" value="COMT-like"/>
</dbReference>
<protein>
    <submittedName>
        <fullName evidence="6">O-methyltransferase gsfB</fullName>
    </submittedName>
</protein>
<proteinExistence type="predicted"/>
<dbReference type="Pfam" id="PF00891">
    <property type="entry name" value="Methyltransf_2"/>
    <property type="match status" value="1"/>
</dbReference>
<keyword evidence="3" id="KW-0949">S-adenosyl-L-methionine</keyword>
<feature type="domain" description="O-methyltransferase C-terminal" evidence="5">
    <location>
        <begin position="244"/>
        <end position="454"/>
    </location>
</feature>
<dbReference type="PANTHER" id="PTHR43712:SF16">
    <property type="entry name" value="O-METHYLTRANSFERASE ELCB"/>
    <property type="match status" value="1"/>
</dbReference>
<dbReference type="EMBL" id="PPTA01000010">
    <property type="protein sequence ID" value="TFB00934.1"/>
    <property type="molecule type" value="Genomic_DNA"/>
</dbReference>
<feature type="compositionally biased region" description="Basic and acidic residues" evidence="4">
    <location>
        <begin position="40"/>
        <end position="56"/>
    </location>
</feature>
<evidence type="ECO:0000256" key="4">
    <source>
        <dbReference type="SAM" id="MobiDB-lite"/>
    </source>
</evidence>
<dbReference type="SUPFAM" id="SSF53335">
    <property type="entry name" value="S-adenosyl-L-methionine-dependent methyltransferases"/>
    <property type="match status" value="1"/>
</dbReference>
<feature type="compositionally biased region" description="Polar residues" evidence="4">
    <location>
        <begin position="8"/>
        <end position="21"/>
    </location>
</feature>
<dbReference type="InterPro" id="IPR036388">
    <property type="entry name" value="WH-like_DNA-bd_sf"/>
</dbReference>
<name>A0ABY2GZ18_9HYPO</name>
<evidence type="ECO:0000256" key="3">
    <source>
        <dbReference type="ARBA" id="ARBA00022691"/>
    </source>
</evidence>
<dbReference type="GeneID" id="300578753"/>
<evidence type="ECO:0000313" key="6">
    <source>
        <dbReference type="EMBL" id="TFB00934.1"/>
    </source>
</evidence>
<dbReference type="Gene3D" id="3.40.50.150">
    <property type="entry name" value="Vaccinia Virus protein VP39"/>
    <property type="match status" value="1"/>
</dbReference>
<organism evidence="6 7">
    <name type="scientific">Trichoderma ghanense</name>
    <dbReference type="NCBI Taxonomy" id="65468"/>
    <lineage>
        <taxon>Eukaryota</taxon>
        <taxon>Fungi</taxon>
        <taxon>Dikarya</taxon>
        <taxon>Ascomycota</taxon>
        <taxon>Pezizomycotina</taxon>
        <taxon>Sordariomycetes</taxon>
        <taxon>Hypocreomycetidae</taxon>
        <taxon>Hypocreales</taxon>
        <taxon>Hypocreaceae</taxon>
        <taxon>Trichoderma</taxon>
    </lineage>
</organism>
<dbReference type="CDD" id="cd02440">
    <property type="entry name" value="AdoMet_MTases"/>
    <property type="match status" value="1"/>
</dbReference>
<evidence type="ECO:0000256" key="1">
    <source>
        <dbReference type="ARBA" id="ARBA00022603"/>
    </source>
</evidence>
<evidence type="ECO:0000259" key="5">
    <source>
        <dbReference type="Pfam" id="PF00891"/>
    </source>
</evidence>
<dbReference type="Proteomes" id="UP001642720">
    <property type="component" value="Unassembled WGS sequence"/>
</dbReference>
<keyword evidence="2" id="KW-0808">Transferase</keyword>
<accession>A0ABY2GZ18</accession>
<reference evidence="6 7" key="1">
    <citation type="submission" date="2018-01" db="EMBL/GenBank/DDBJ databases">
        <title>Genome characterization of the sugarcane-associated fungus Trichoderma ghanense CCMA-1212 and their application in lignocelulose bioconversion.</title>
        <authorList>
            <person name="Steindorff A.S."/>
            <person name="Mendes T.D."/>
            <person name="Vilela E.S.D."/>
            <person name="Rodrigues D.S."/>
            <person name="Formighieri E.F."/>
            <person name="Melo I.S."/>
            <person name="Favaro L.C.L."/>
        </authorList>
    </citation>
    <scope>NUCLEOTIDE SEQUENCE [LARGE SCALE GENOMIC DNA]</scope>
    <source>
        <strain evidence="6 7">CCMA-1212</strain>
    </source>
</reference>
<feature type="compositionally biased region" description="Polar residues" evidence="4">
    <location>
        <begin position="28"/>
        <end position="37"/>
    </location>
</feature>
<evidence type="ECO:0000313" key="7">
    <source>
        <dbReference type="Proteomes" id="UP001642720"/>
    </source>
</evidence>
<feature type="region of interest" description="Disordered" evidence="4">
    <location>
        <begin position="1"/>
        <end position="56"/>
    </location>
</feature>
<evidence type="ECO:0000256" key="2">
    <source>
        <dbReference type="ARBA" id="ARBA00022679"/>
    </source>
</evidence>
<dbReference type="InterPro" id="IPR029063">
    <property type="entry name" value="SAM-dependent_MTases_sf"/>
</dbReference>
<dbReference type="InterPro" id="IPR036390">
    <property type="entry name" value="WH_DNA-bd_sf"/>
</dbReference>